<proteinExistence type="predicted"/>
<dbReference type="EMBL" id="CP016199">
    <property type="protein sequence ID" value="ASS38001.1"/>
    <property type="molecule type" value="Genomic_DNA"/>
</dbReference>
<name>A0A223ASP1_9FIRM</name>
<dbReference type="RefSeq" id="WP_094234237.1">
    <property type="nucleotide sequence ID" value="NZ_CP016199.1"/>
</dbReference>
<organism evidence="1 2">
    <name type="scientific">Mogibacterium pumilum</name>
    <dbReference type="NCBI Taxonomy" id="86332"/>
    <lineage>
        <taxon>Bacteria</taxon>
        <taxon>Bacillati</taxon>
        <taxon>Bacillota</taxon>
        <taxon>Clostridia</taxon>
        <taxon>Peptostreptococcales</taxon>
        <taxon>Anaerovoracaceae</taxon>
        <taxon>Mogibacterium</taxon>
    </lineage>
</organism>
<dbReference type="AlphaFoldDB" id="A0A223ASP1"/>
<dbReference type="OrthoDB" id="87592at2"/>
<accession>A0A223ASP1</accession>
<keyword evidence="2" id="KW-1185">Reference proteome</keyword>
<gene>
    <name evidence="1" type="ORF">AXF17_05890</name>
</gene>
<evidence type="ECO:0000313" key="1">
    <source>
        <dbReference type="EMBL" id="ASS38001.1"/>
    </source>
</evidence>
<dbReference type="Proteomes" id="UP000214689">
    <property type="component" value="Chromosome"/>
</dbReference>
<protein>
    <submittedName>
        <fullName evidence="1">Uncharacterized protein</fullName>
    </submittedName>
</protein>
<evidence type="ECO:0000313" key="2">
    <source>
        <dbReference type="Proteomes" id="UP000214689"/>
    </source>
</evidence>
<reference evidence="2" key="1">
    <citation type="submission" date="2016-05" db="EMBL/GenBank/DDBJ databases">
        <authorList>
            <person name="Holder M.E."/>
            <person name="Ajami N.J."/>
            <person name="Petrosino J.F."/>
        </authorList>
    </citation>
    <scope>NUCLEOTIDE SEQUENCE [LARGE SCALE GENOMIC DNA]</scope>
    <source>
        <strain evidence="2">ATCC 700696</strain>
    </source>
</reference>
<sequence length="147" mass="16934">MEKTIAIEGNKFILEEDGVYCGAYLGKMNVWDKDTDIVLETEGQSDEVIDKFIEKIAWLNDNKTAVLDVFIDENYDFIEFVNEENNMELTESDFRDALFVENVYIYINGRNSEFSFDLDTEPDYLCGHLANMIISGKYEIEFGGMNG</sequence>